<evidence type="ECO:0000313" key="3">
    <source>
        <dbReference type="Proteomes" id="UP000233767"/>
    </source>
</evidence>
<protein>
    <submittedName>
        <fullName evidence="2">Uncharacterized protein</fullName>
    </submittedName>
</protein>
<dbReference type="Proteomes" id="UP000233767">
    <property type="component" value="Unassembled WGS sequence"/>
</dbReference>
<organism evidence="2 4">
    <name type="scientific">Flavobacterium lindanitolerans</name>
    <dbReference type="NCBI Taxonomy" id="428988"/>
    <lineage>
        <taxon>Bacteria</taxon>
        <taxon>Pseudomonadati</taxon>
        <taxon>Bacteroidota</taxon>
        <taxon>Flavobacteriia</taxon>
        <taxon>Flavobacteriales</taxon>
        <taxon>Flavobacteriaceae</taxon>
        <taxon>Flavobacterium</taxon>
    </lineage>
</organism>
<keyword evidence="3" id="KW-1185">Reference proteome</keyword>
<reference evidence="1 3" key="1">
    <citation type="submission" date="2017-12" db="EMBL/GenBank/DDBJ databases">
        <title>Genomic Encyclopedia of Type Strains, Phase III (KMG-III): the genomes of soil and plant-associated and newly described type strains.</title>
        <authorList>
            <person name="Whitman W."/>
        </authorList>
    </citation>
    <scope>NUCLEOTIDE SEQUENCE [LARGE SCALE GENOMIC DNA]</scope>
    <source>
        <strain evidence="1 3">IP-10</strain>
    </source>
</reference>
<dbReference type="EMBL" id="PJND01000010">
    <property type="protein sequence ID" value="PKW20210.1"/>
    <property type="molecule type" value="Genomic_DNA"/>
</dbReference>
<evidence type="ECO:0000313" key="1">
    <source>
        <dbReference type="EMBL" id="PKW20210.1"/>
    </source>
</evidence>
<name>A0A497TX98_9FLAO</name>
<sequence>MKQRLFIYTVFLVFSNNIFAHKDIFFVKTYGNVKIYLKTGFEYSEIEKMKVIGVLSEKLSKKLNCKDTLLIEYVNDYAERFPEEIYSFENNNTNLKFINDERNDFRSAAYIQAQQGYYDTDEIDLKEKNYGISLRINADKIDIGQVLKLVEYSIRNRKSLKLKLEKKQITLPDWDNDSTYVYSANIIPKKLFNLITSGKSDFAEEIIKEKTKIETEMYSKIDIYWSNNEFLFEIGSHYSSKKRLFKIKDYYYYTYINPMSLLVFVDKENFYYLHNENISETLIHIDNGTFWPFQVISRFGKQLILFNNFNKINLFLIDKNKVISEFE</sequence>
<comment type="caution">
    <text evidence="2">The sequence shown here is derived from an EMBL/GenBank/DDBJ whole genome shotgun (WGS) entry which is preliminary data.</text>
</comment>
<accession>A0A497TX98</accession>
<gene>
    <name evidence="1" type="ORF">B0G92_2921</name>
    <name evidence="2" type="ORF">CLV50_3106</name>
</gene>
<proteinExistence type="predicted"/>
<evidence type="ECO:0000313" key="2">
    <source>
        <dbReference type="EMBL" id="RLJ23831.1"/>
    </source>
</evidence>
<dbReference type="AlphaFoldDB" id="A0A497TX98"/>
<reference evidence="2 4" key="2">
    <citation type="submission" date="2018-10" db="EMBL/GenBank/DDBJ databases">
        <title>Genomic Encyclopedia of Archaeal and Bacterial Type Strains, Phase II (KMG-II): from individual species to whole genera.</title>
        <authorList>
            <person name="Goeker M."/>
        </authorList>
    </citation>
    <scope>NUCLEOTIDE SEQUENCE [LARGE SCALE GENOMIC DNA]</scope>
    <source>
        <strain evidence="2 4">DSM 21886</strain>
    </source>
</reference>
<dbReference type="EMBL" id="RCCB01000014">
    <property type="protein sequence ID" value="RLJ23831.1"/>
    <property type="molecule type" value="Genomic_DNA"/>
</dbReference>
<dbReference type="RefSeq" id="WP_101472746.1">
    <property type="nucleotide sequence ID" value="NZ_PJND01000010.1"/>
</dbReference>
<dbReference type="Proteomes" id="UP000275027">
    <property type="component" value="Unassembled WGS sequence"/>
</dbReference>
<evidence type="ECO:0000313" key="4">
    <source>
        <dbReference type="Proteomes" id="UP000275027"/>
    </source>
</evidence>